<dbReference type="PANTHER" id="PTHR43297:SF2">
    <property type="entry name" value="DIPEPTIDE TRANSPORT ATP-BINDING PROTEIN DPPD"/>
    <property type="match status" value="1"/>
</dbReference>
<dbReference type="PROSITE" id="PS50893">
    <property type="entry name" value="ABC_TRANSPORTER_2"/>
    <property type="match status" value="1"/>
</dbReference>
<dbReference type="GO" id="GO:0005886">
    <property type="term" value="C:plasma membrane"/>
    <property type="evidence" value="ECO:0007669"/>
    <property type="project" value="UniProtKB-SubCell"/>
</dbReference>
<organism evidence="9 10">
    <name type="scientific">Papillibacter cinnamivorans DSM 12816</name>
    <dbReference type="NCBI Taxonomy" id="1122930"/>
    <lineage>
        <taxon>Bacteria</taxon>
        <taxon>Bacillati</taxon>
        <taxon>Bacillota</taxon>
        <taxon>Clostridia</taxon>
        <taxon>Eubacteriales</taxon>
        <taxon>Oscillospiraceae</taxon>
        <taxon>Papillibacter</taxon>
    </lineage>
</organism>
<dbReference type="PANTHER" id="PTHR43297">
    <property type="entry name" value="OLIGOPEPTIDE TRANSPORT ATP-BINDING PROTEIN APPD"/>
    <property type="match status" value="1"/>
</dbReference>
<evidence type="ECO:0000256" key="2">
    <source>
        <dbReference type="ARBA" id="ARBA00005417"/>
    </source>
</evidence>
<name>A0A1W2BM63_9FIRM</name>
<evidence type="ECO:0000313" key="10">
    <source>
        <dbReference type="Proteomes" id="UP000192790"/>
    </source>
</evidence>
<dbReference type="NCBIfam" id="TIGR01727">
    <property type="entry name" value="oligo_HPY"/>
    <property type="match status" value="1"/>
</dbReference>
<keyword evidence="6 9" id="KW-0067">ATP-binding</keyword>
<evidence type="ECO:0000256" key="6">
    <source>
        <dbReference type="ARBA" id="ARBA00022840"/>
    </source>
</evidence>
<evidence type="ECO:0000259" key="8">
    <source>
        <dbReference type="PROSITE" id="PS50893"/>
    </source>
</evidence>
<dbReference type="GO" id="GO:0005524">
    <property type="term" value="F:ATP binding"/>
    <property type="evidence" value="ECO:0007669"/>
    <property type="project" value="UniProtKB-KW"/>
</dbReference>
<dbReference type="STRING" id="1122930.SAMN02745168_2287"/>
<dbReference type="GO" id="GO:0015833">
    <property type="term" value="P:peptide transport"/>
    <property type="evidence" value="ECO:0007669"/>
    <property type="project" value="InterPro"/>
</dbReference>
<dbReference type="CDD" id="cd03257">
    <property type="entry name" value="ABC_NikE_OppD_transporters"/>
    <property type="match status" value="1"/>
</dbReference>
<dbReference type="SUPFAM" id="SSF52540">
    <property type="entry name" value="P-loop containing nucleoside triphosphate hydrolases"/>
    <property type="match status" value="1"/>
</dbReference>
<dbReference type="Proteomes" id="UP000192790">
    <property type="component" value="Unassembled WGS sequence"/>
</dbReference>
<keyword evidence="5" id="KW-0547">Nucleotide-binding</keyword>
<dbReference type="PROSITE" id="PS00211">
    <property type="entry name" value="ABC_TRANSPORTER_1"/>
    <property type="match status" value="1"/>
</dbReference>
<dbReference type="Gene3D" id="3.40.50.300">
    <property type="entry name" value="P-loop containing nucleotide triphosphate hydrolases"/>
    <property type="match status" value="1"/>
</dbReference>
<dbReference type="Pfam" id="PF08352">
    <property type="entry name" value="oligo_HPY"/>
    <property type="match status" value="1"/>
</dbReference>
<dbReference type="GO" id="GO:0016887">
    <property type="term" value="F:ATP hydrolysis activity"/>
    <property type="evidence" value="ECO:0007669"/>
    <property type="project" value="InterPro"/>
</dbReference>
<feature type="domain" description="ABC transporter" evidence="8">
    <location>
        <begin position="7"/>
        <end position="256"/>
    </location>
</feature>
<reference evidence="9 10" key="1">
    <citation type="submission" date="2017-04" db="EMBL/GenBank/DDBJ databases">
        <authorList>
            <person name="Afonso C.L."/>
            <person name="Miller P.J."/>
            <person name="Scott M.A."/>
            <person name="Spackman E."/>
            <person name="Goraichik I."/>
            <person name="Dimitrov K.M."/>
            <person name="Suarez D.L."/>
            <person name="Swayne D.E."/>
        </authorList>
    </citation>
    <scope>NUCLEOTIDE SEQUENCE [LARGE SCALE GENOMIC DNA]</scope>
    <source>
        <strain evidence="9 10">DSM 12816</strain>
    </source>
</reference>
<evidence type="ECO:0000256" key="4">
    <source>
        <dbReference type="ARBA" id="ARBA00022475"/>
    </source>
</evidence>
<dbReference type="InterPro" id="IPR017871">
    <property type="entry name" value="ABC_transporter-like_CS"/>
</dbReference>
<proteinExistence type="inferred from homology"/>
<dbReference type="RefSeq" id="WP_084234951.1">
    <property type="nucleotide sequence ID" value="NZ_FWXW01000005.1"/>
</dbReference>
<keyword evidence="10" id="KW-1185">Reference proteome</keyword>
<evidence type="ECO:0000256" key="1">
    <source>
        <dbReference type="ARBA" id="ARBA00004202"/>
    </source>
</evidence>
<sequence>MEDKYVLKLNNLSVSYKVYEGLLKVIPGLDMTVMAGQRVGLIGEAGCGKTTVLKTVASILQCPPAVIKYDALEVCGKKAEGKAGVRNVRKTVSMIFQDPSTSLNPTLKISTQMSDILKSQFPGQKREDYQRRMLESLQAVAMPAPERVLDSYPVQLSGGMRQRVCIAMSLMKDSEFILADEPTTALDVTIEEQILDLLDRLVREKNKSLILVSHALGAVRKITERLFVMYAGNIVETGPTRELFASPRHPYTIGLLAATPKLTGEGIADGIEGDIPSYLHPPQGCRFADRCPRKTDLCLEKAPVLEPVEEKPGWYVACHHAEGKVRP</sequence>
<dbReference type="InterPro" id="IPR003593">
    <property type="entry name" value="AAA+_ATPase"/>
</dbReference>
<comment type="similarity">
    <text evidence="2">Belongs to the ABC transporter superfamily.</text>
</comment>
<dbReference type="EMBL" id="FWXW01000005">
    <property type="protein sequence ID" value="SMC73638.1"/>
    <property type="molecule type" value="Genomic_DNA"/>
</dbReference>
<dbReference type="InterPro" id="IPR027417">
    <property type="entry name" value="P-loop_NTPase"/>
</dbReference>
<evidence type="ECO:0000256" key="3">
    <source>
        <dbReference type="ARBA" id="ARBA00022448"/>
    </source>
</evidence>
<accession>A0A1W2BM63</accession>
<keyword evidence="7" id="KW-0472">Membrane</keyword>
<evidence type="ECO:0000256" key="7">
    <source>
        <dbReference type="ARBA" id="ARBA00023136"/>
    </source>
</evidence>
<protein>
    <submittedName>
        <fullName evidence="9">Peptide/nickel transport system ATP-binding protein</fullName>
    </submittedName>
</protein>
<dbReference type="SMART" id="SM00382">
    <property type="entry name" value="AAA"/>
    <property type="match status" value="1"/>
</dbReference>
<evidence type="ECO:0000256" key="5">
    <source>
        <dbReference type="ARBA" id="ARBA00022741"/>
    </source>
</evidence>
<dbReference type="InterPro" id="IPR050388">
    <property type="entry name" value="ABC_Ni/Peptide_Import"/>
</dbReference>
<dbReference type="OrthoDB" id="41661at2"/>
<dbReference type="Pfam" id="PF00005">
    <property type="entry name" value="ABC_tran"/>
    <property type="match status" value="1"/>
</dbReference>
<dbReference type="InterPro" id="IPR013563">
    <property type="entry name" value="Oligopep_ABC_C"/>
</dbReference>
<gene>
    <name evidence="9" type="ORF">SAMN02745168_2287</name>
</gene>
<dbReference type="AlphaFoldDB" id="A0A1W2BM63"/>
<keyword evidence="4" id="KW-1003">Cell membrane</keyword>
<comment type="subcellular location">
    <subcellularLocation>
        <location evidence="1">Cell membrane</location>
        <topology evidence="1">Peripheral membrane protein</topology>
    </subcellularLocation>
</comment>
<keyword evidence="3" id="KW-0813">Transport</keyword>
<evidence type="ECO:0000313" key="9">
    <source>
        <dbReference type="EMBL" id="SMC73638.1"/>
    </source>
</evidence>
<dbReference type="InterPro" id="IPR003439">
    <property type="entry name" value="ABC_transporter-like_ATP-bd"/>
</dbReference>